<protein>
    <recommendedName>
        <fullName evidence="19">P-type Na(+) transporter</fullName>
        <ecNumber evidence="19">7.2.2.3</ecNumber>
    </recommendedName>
</protein>
<evidence type="ECO:0000256" key="7">
    <source>
        <dbReference type="ARBA" id="ARBA00022723"/>
    </source>
</evidence>
<keyword evidence="7" id="KW-0479">Metal-binding</keyword>
<evidence type="ECO:0000313" key="26">
    <source>
        <dbReference type="Proteomes" id="UP000887229"/>
    </source>
</evidence>
<evidence type="ECO:0000256" key="14">
    <source>
        <dbReference type="ARBA" id="ARBA00023053"/>
    </source>
</evidence>
<dbReference type="InterPro" id="IPR044492">
    <property type="entry name" value="P_typ_ATPase_HD_dom"/>
</dbReference>
<dbReference type="Gene3D" id="2.70.150.10">
    <property type="entry name" value="Calcium-transporting ATPase, cytoplasmic transduction domain A"/>
    <property type="match status" value="1"/>
</dbReference>
<keyword evidence="8" id="KW-0547">Nucleotide-binding</keyword>
<dbReference type="Proteomes" id="UP000887229">
    <property type="component" value="Unassembled WGS sequence"/>
</dbReference>
<evidence type="ECO:0000256" key="1">
    <source>
        <dbReference type="ARBA" id="ARBA00001946"/>
    </source>
</evidence>
<dbReference type="SMART" id="SM00831">
    <property type="entry name" value="Cation_ATPase_N"/>
    <property type="match status" value="1"/>
</dbReference>
<evidence type="ECO:0000256" key="6">
    <source>
        <dbReference type="ARBA" id="ARBA00022692"/>
    </source>
</evidence>
<evidence type="ECO:0000256" key="5">
    <source>
        <dbReference type="ARBA" id="ARBA00022538"/>
    </source>
</evidence>
<keyword evidence="3" id="KW-0813">Transport</keyword>
<dbReference type="Gene3D" id="3.40.1110.10">
    <property type="entry name" value="Calcium-transporting ATPase, cytoplasmic domain N"/>
    <property type="match status" value="1"/>
</dbReference>
<organism evidence="25 26">
    <name type="scientific">Emericellopsis atlantica</name>
    <dbReference type="NCBI Taxonomy" id="2614577"/>
    <lineage>
        <taxon>Eukaryota</taxon>
        <taxon>Fungi</taxon>
        <taxon>Dikarya</taxon>
        <taxon>Ascomycota</taxon>
        <taxon>Pezizomycotina</taxon>
        <taxon>Sordariomycetes</taxon>
        <taxon>Hypocreomycetidae</taxon>
        <taxon>Hypocreales</taxon>
        <taxon>Bionectriaceae</taxon>
        <taxon>Emericellopsis</taxon>
    </lineage>
</organism>
<evidence type="ECO:0000259" key="24">
    <source>
        <dbReference type="SMART" id="SM00831"/>
    </source>
</evidence>
<dbReference type="FunFam" id="3.40.50.1000:FF:000001">
    <property type="entry name" value="Phospholipid-transporting ATPase IC"/>
    <property type="match status" value="1"/>
</dbReference>
<feature type="transmembrane region" description="Helical" evidence="23">
    <location>
        <begin position="310"/>
        <end position="332"/>
    </location>
</feature>
<dbReference type="Gene3D" id="3.40.50.1000">
    <property type="entry name" value="HAD superfamily/HAD-like"/>
    <property type="match status" value="1"/>
</dbReference>
<keyword evidence="13 23" id="KW-1133">Transmembrane helix</keyword>
<evidence type="ECO:0000256" key="23">
    <source>
        <dbReference type="SAM" id="Phobius"/>
    </source>
</evidence>
<evidence type="ECO:0000256" key="20">
    <source>
        <dbReference type="ARBA" id="ARBA00048599"/>
    </source>
</evidence>
<dbReference type="InterPro" id="IPR023214">
    <property type="entry name" value="HAD_sf"/>
</dbReference>
<dbReference type="InterPro" id="IPR008250">
    <property type="entry name" value="ATPase_P-typ_transduc_dom_A_sf"/>
</dbReference>
<proteinExistence type="inferred from homology"/>
<evidence type="ECO:0000256" key="15">
    <source>
        <dbReference type="ARBA" id="ARBA00023065"/>
    </source>
</evidence>
<keyword evidence="15" id="KW-0406">Ion transport</keyword>
<dbReference type="PANTHER" id="PTHR42861">
    <property type="entry name" value="CALCIUM-TRANSPORTING ATPASE"/>
    <property type="match status" value="1"/>
</dbReference>
<comment type="subcellular location">
    <subcellularLocation>
        <location evidence="2">Cell membrane</location>
        <topology evidence="2">Multi-pass membrane protein</topology>
    </subcellularLocation>
</comment>
<evidence type="ECO:0000256" key="10">
    <source>
        <dbReference type="ARBA" id="ARBA00022842"/>
    </source>
</evidence>
<evidence type="ECO:0000256" key="11">
    <source>
        <dbReference type="ARBA" id="ARBA00022958"/>
    </source>
</evidence>
<feature type="region of interest" description="Disordered" evidence="22">
    <location>
        <begin position="1"/>
        <end position="26"/>
    </location>
</feature>
<accession>A0A9P7ZJK6</accession>
<evidence type="ECO:0000256" key="13">
    <source>
        <dbReference type="ARBA" id="ARBA00022989"/>
    </source>
</evidence>
<dbReference type="SUPFAM" id="SSF81660">
    <property type="entry name" value="Metal cation-transporting ATPase, ATP-binding domain N"/>
    <property type="match status" value="1"/>
</dbReference>
<dbReference type="InterPro" id="IPR004014">
    <property type="entry name" value="ATPase_P-typ_cation-transptr_N"/>
</dbReference>
<feature type="transmembrane region" description="Helical" evidence="23">
    <location>
        <begin position="887"/>
        <end position="914"/>
    </location>
</feature>
<evidence type="ECO:0000256" key="2">
    <source>
        <dbReference type="ARBA" id="ARBA00004651"/>
    </source>
</evidence>
<gene>
    <name evidence="25" type="ORF">F5Z01DRAFT_156084</name>
</gene>
<dbReference type="InterPro" id="IPR059000">
    <property type="entry name" value="ATPase_P-type_domA"/>
</dbReference>
<keyword evidence="4" id="KW-1003">Cell membrane</keyword>
<comment type="caution">
    <text evidence="25">The sequence shown here is derived from an EMBL/GenBank/DDBJ whole genome shotgun (WGS) entry which is preliminary data.</text>
</comment>
<evidence type="ECO:0000256" key="22">
    <source>
        <dbReference type="SAM" id="MobiDB-lite"/>
    </source>
</evidence>
<dbReference type="FunFam" id="3.40.50.1000:FF:000047">
    <property type="entry name" value="Sodium P-type ATPase"/>
    <property type="match status" value="1"/>
</dbReference>
<keyword evidence="5" id="KW-0633">Potassium transport</keyword>
<dbReference type="Pfam" id="PF00690">
    <property type="entry name" value="Cation_ATPase_N"/>
    <property type="match status" value="1"/>
</dbReference>
<keyword evidence="10" id="KW-0460">Magnesium</keyword>
<keyword evidence="11" id="KW-0630">Potassium</keyword>
<feature type="transmembrane region" description="Helical" evidence="23">
    <location>
        <begin position="338"/>
        <end position="363"/>
    </location>
</feature>
<dbReference type="Gene3D" id="1.20.1110.10">
    <property type="entry name" value="Calcium-transporting ATPase, transmembrane domain"/>
    <property type="match status" value="2"/>
</dbReference>
<comment type="catalytic activity">
    <reaction evidence="21">
        <text>Na(+)(in) + ATP + H2O = Na(+)(out) + ADP + phosphate + H(+)</text>
        <dbReference type="Rhea" id="RHEA:14633"/>
        <dbReference type="ChEBI" id="CHEBI:15377"/>
        <dbReference type="ChEBI" id="CHEBI:15378"/>
        <dbReference type="ChEBI" id="CHEBI:29101"/>
        <dbReference type="ChEBI" id="CHEBI:30616"/>
        <dbReference type="ChEBI" id="CHEBI:43474"/>
        <dbReference type="ChEBI" id="CHEBI:456216"/>
        <dbReference type="EC" id="7.2.2.3"/>
    </reaction>
    <physiologicalReaction direction="left-to-right" evidence="21">
        <dbReference type="Rhea" id="RHEA:14634"/>
    </physiologicalReaction>
</comment>
<evidence type="ECO:0000256" key="21">
    <source>
        <dbReference type="ARBA" id="ARBA00049499"/>
    </source>
</evidence>
<dbReference type="Pfam" id="PF00122">
    <property type="entry name" value="E1-E2_ATPase"/>
    <property type="match status" value="1"/>
</dbReference>
<dbReference type="InterPro" id="IPR023298">
    <property type="entry name" value="ATPase_P-typ_TM_dom_sf"/>
</dbReference>
<evidence type="ECO:0000256" key="18">
    <source>
        <dbReference type="ARBA" id="ARBA00035017"/>
    </source>
</evidence>
<dbReference type="GO" id="GO:0005886">
    <property type="term" value="C:plasma membrane"/>
    <property type="evidence" value="ECO:0007669"/>
    <property type="project" value="UniProtKB-SubCell"/>
</dbReference>
<feature type="compositionally biased region" description="Basic and acidic residues" evidence="22">
    <location>
        <begin position="1"/>
        <end position="11"/>
    </location>
</feature>
<dbReference type="InterPro" id="IPR006414">
    <property type="entry name" value="P-type_ATPase_IID"/>
</dbReference>
<feature type="transmembrane region" description="Helical" evidence="23">
    <location>
        <begin position="977"/>
        <end position="1000"/>
    </location>
</feature>
<dbReference type="GO" id="GO:0006813">
    <property type="term" value="P:potassium ion transport"/>
    <property type="evidence" value="ECO:0007669"/>
    <property type="project" value="UniProtKB-KW"/>
</dbReference>
<keyword evidence="6 23" id="KW-0812">Transmembrane</keyword>
<keyword evidence="14" id="KW-0915">Sodium</keyword>
<dbReference type="FunFam" id="3.40.1110.10:FF:000039">
    <property type="entry name" value="Sodium P-type ATPase"/>
    <property type="match status" value="1"/>
</dbReference>
<evidence type="ECO:0000313" key="25">
    <source>
        <dbReference type="EMBL" id="KAG9253195.1"/>
    </source>
</evidence>
<dbReference type="GeneID" id="70288661"/>
<evidence type="ECO:0000256" key="17">
    <source>
        <dbReference type="ARBA" id="ARBA00023201"/>
    </source>
</evidence>
<comment type="cofactor">
    <cofactor evidence="1">
        <name>Mg(2+)</name>
        <dbReference type="ChEBI" id="CHEBI:18420"/>
    </cofactor>
</comment>
<evidence type="ECO:0000256" key="4">
    <source>
        <dbReference type="ARBA" id="ARBA00022475"/>
    </source>
</evidence>
<dbReference type="SFLD" id="SFLDF00027">
    <property type="entry name" value="p-type_atpase"/>
    <property type="match status" value="1"/>
</dbReference>
<feature type="transmembrane region" description="Helical" evidence="23">
    <location>
        <begin position="1006"/>
        <end position="1029"/>
    </location>
</feature>
<dbReference type="PROSITE" id="PS00154">
    <property type="entry name" value="ATPASE_E1_E2"/>
    <property type="match status" value="1"/>
</dbReference>
<keyword evidence="12" id="KW-1278">Translocase</keyword>
<dbReference type="EC" id="7.2.2.3" evidence="19"/>
<evidence type="ECO:0000256" key="16">
    <source>
        <dbReference type="ARBA" id="ARBA00023136"/>
    </source>
</evidence>
<keyword evidence="17" id="KW-0739">Sodium transport</keyword>
<feature type="transmembrane region" description="Helical" evidence="23">
    <location>
        <begin position="240"/>
        <end position="260"/>
    </location>
</feature>
<feature type="domain" description="Cation-transporting P-type ATPase N-terminal" evidence="24">
    <location>
        <begin position="25"/>
        <end position="99"/>
    </location>
</feature>
<feature type="transmembrane region" description="Helical" evidence="23">
    <location>
        <begin position="280"/>
        <end position="298"/>
    </location>
</feature>
<dbReference type="InterPro" id="IPR023299">
    <property type="entry name" value="ATPase_P-typ_cyto_dom_N"/>
</dbReference>
<dbReference type="SUPFAM" id="SSF81665">
    <property type="entry name" value="Calcium ATPase, transmembrane domain M"/>
    <property type="match status" value="1"/>
</dbReference>
<dbReference type="Pfam" id="PF00689">
    <property type="entry name" value="Cation_ATPase_C"/>
    <property type="match status" value="1"/>
</dbReference>
<dbReference type="PRINTS" id="PR00119">
    <property type="entry name" value="CATATPASE"/>
</dbReference>
<feature type="transmembrane region" description="Helical" evidence="23">
    <location>
        <begin position="103"/>
        <end position="122"/>
    </location>
</feature>
<sequence>MKGKTASEDVAAHVSGQSNEPISRPAHSLATDEVAVELDTNQTQGLSTEEAAQRLHKYGPNNLGQEKGVSAVAIFMQQIFNSMTLVLLLALAASFVIKAWIEGGVLGGMILLNIVIGFYQDLQAQRTIASLSSLNSPSARVVREGHSETVDAETLVPGDIVELKTGDVVPADARIIECVNLEADEAALTGESVPVRKDPALVFGGGGGADSDSESDDVGPGDRLNVVFSSTTITKGRGKAIVFATGMYTEIGAIAAALRAQGNKRKLTKDEDGKSSTKDYIFFALGKVWDAIGEFLGLNVGTPLQRKLSGLFLTIFGIAVLCAIIVMAANEFSSRTDVIIYAITTAIGTLPVTLILVLTITMAAGTKVMIDRHVLVRNMRSLEALGGVTNICSDKTGTLTQGKMVARMAWMPAHGTYSLGVTNEPYNPEIADLTFMPGLPKDMTDGDVGKGIKALEEEEAHSPLRNFLDVAQLANLATVKRAVSDEDGASWNVNGDPTEIAIQVFAARFGRNQDVKPSFDDAAWKQLVEFPFDSSIKKMSVLCRKKHSGDAMVFTKGAVERVLESCDKVAAADGTSIEGMSDKVRAQVIANMEAFARRGLRVLAFASRASPRAVTENEVRLGSLKREEFEDDMVFRGLVGIYDPPRPETRPSVFKCHQAGIAVHMLTGDHPETARTIAIEVGILPSRMDLLRADIAKQIVMTAHDFDKLSDEEVDQLPQLPLVVARCAPSTKVRMIDALHRRGRYVAMTGDGVNDSPSLHRADVGIAMGLNGSDVAKSASDIVLSDDNFASILNAVEEGRRIFDNIQKFMLHVLAANVGFVTALLIGLAYKDSTGVSVFQMTPIEILFMLLVGGTFTETGLGFEGASPDILRRPPQSLKHGVFTPEFLLDLVVYGVLMAVCTICTFVAVMFGIWDGNFGENCNIESGPTCEGVFRARSTCFTVFTWIFLFFAWVLCDARRSFFDGMIHDTKNWAHRLWRNPFLFWSIVGGILIIVPTLYIPTLNTYVFLHVGIDLEWTVVFAAFFFFVASCESWKWAKRVYLRRNNLMLRKGEELGEEDLEAKVFDKFFLGEGEGENKSEK</sequence>
<keyword evidence="16 23" id="KW-0472">Membrane</keyword>
<dbReference type="InterPro" id="IPR001757">
    <property type="entry name" value="P_typ_ATPase"/>
</dbReference>
<evidence type="ECO:0000256" key="19">
    <source>
        <dbReference type="ARBA" id="ARBA00035029"/>
    </source>
</evidence>
<comment type="catalytic activity">
    <reaction evidence="20">
        <text>K(+)(in) + ATP + H2O = K(+)(out) + ADP + phosphate + H(+)</text>
        <dbReference type="Rhea" id="RHEA:75815"/>
        <dbReference type="ChEBI" id="CHEBI:15377"/>
        <dbReference type="ChEBI" id="CHEBI:15378"/>
        <dbReference type="ChEBI" id="CHEBI:29103"/>
        <dbReference type="ChEBI" id="CHEBI:30616"/>
        <dbReference type="ChEBI" id="CHEBI:43474"/>
        <dbReference type="ChEBI" id="CHEBI:456216"/>
    </reaction>
</comment>
<feature type="transmembrane region" description="Helical" evidence="23">
    <location>
        <begin position="79"/>
        <end position="97"/>
    </location>
</feature>
<dbReference type="GO" id="GO:0046872">
    <property type="term" value="F:metal ion binding"/>
    <property type="evidence" value="ECO:0007669"/>
    <property type="project" value="UniProtKB-KW"/>
</dbReference>
<dbReference type="SFLD" id="SFLDG00002">
    <property type="entry name" value="C1.7:_P-type_atpase_like"/>
    <property type="match status" value="1"/>
</dbReference>
<dbReference type="InterPro" id="IPR036412">
    <property type="entry name" value="HAD-like_sf"/>
</dbReference>
<evidence type="ECO:0000256" key="9">
    <source>
        <dbReference type="ARBA" id="ARBA00022840"/>
    </source>
</evidence>
<dbReference type="InterPro" id="IPR018303">
    <property type="entry name" value="ATPase_P-typ_P_site"/>
</dbReference>
<evidence type="ECO:0000256" key="3">
    <source>
        <dbReference type="ARBA" id="ARBA00022448"/>
    </source>
</evidence>
<dbReference type="EMBL" id="MU251258">
    <property type="protein sequence ID" value="KAG9253195.1"/>
    <property type="molecule type" value="Genomic_DNA"/>
</dbReference>
<dbReference type="GO" id="GO:0008554">
    <property type="term" value="F:P-type sodium transporter activity"/>
    <property type="evidence" value="ECO:0007669"/>
    <property type="project" value="UniProtKB-EC"/>
</dbReference>
<evidence type="ECO:0000256" key="8">
    <source>
        <dbReference type="ARBA" id="ARBA00022741"/>
    </source>
</evidence>
<dbReference type="RefSeq" id="XP_046117119.1">
    <property type="nucleotide sequence ID" value="XM_046257758.1"/>
</dbReference>
<dbReference type="OrthoDB" id="3352408at2759"/>
<name>A0A9P7ZJK6_9HYPO</name>
<keyword evidence="26" id="KW-1185">Reference proteome</keyword>
<dbReference type="NCBIfam" id="TIGR01494">
    <property type="entry name" value="ATPase_P-type"/>
    <property type="match status" value="1"/>
</dbReference>
<dbReference type="NCBIfam" id="TIGR01523">
    <property type="entry name" value="ATPase-IID_K-Na"/>
    <property type="match status" value="1"/>
</dbReference>
<evidence type="ECO:0000256" key="12">
    <source>
        <dbReference type="ARBA" id="ARBA00022967"/>
    </source>
</evidence>
<feature type="transmembrane region" description="Helical" evidence="23">
    <location>
        <begin position="846"/>
        <end position="866"/>
    </location>
</feature>
<dbReference type="AlphaFoldDB" id="A0A9P7ZJK6"/>
<dbReference type="SUPFAM" id="SSF81653">
    <property type="entry name" value="Calcium ATPase, transduction domain A"/>
    <property type="match status" value="1"/>
</dbReference>
<keyword evidence="9" id="KW-0067">ATP-binding</keyword>
<dbReference type="GO" id="GO:0016887">
    <property type="term" value="F:ATP hydrolysis activity"/>
    <property type="evidence" value="ECO:0007669"/>
    <property type="project" value="InterPro"/>
</dbReference>
<dbReference type="SFLD" id="SFLDS00003">
    <property type="entry name" value="Haloacid_Dehalogenase"/>
    <property type="match status" value="1"/>
</dbReference>
<dbReference type="SUPFAM" id="SSF56784">
    <property type="entry name" value="HAD-like"/>
    <property type="match status" value="1"/>
</dbReference>
<dbReference type="GO" id="GO:0005524">
    <property type="term" value="F:ATP binding"/>
    <property type="evidence" value="ECO:0007669"/>
    <property type="project" value="UniProtKB-KW"/>
</dbReference>
<comment type="similarity">
    <text evidence="18">Belongs to the cation transport ATPase (P-type) (TC 3.A.3) family. Type IID subfamily.</text>
</comment>
<feature type="transmembrane region" description="Helical" evidence="23">
    <location>
        <begin position="934"/>
        <end position="956"/>
    </location>
</feature>
<dbReference type="Pfam" id="PF13246">
    <property type="entry name" value="Cation_ATPase"/>
    <property type="match status" value="1"/>
</dbReference>
<dbReference type="InterPro" id="IPR006068">
    <property type="entry name" value="ATPase_P-typ_cation-transptr_C"/>
</dbReference>
<feature type="transmembrane region" description="Helical" evidence="23">
    <location>
        <begin position="809"/>
        <end position="830"/>
    </location>
</feature>
<reference evidence="25" key="1">
    <citation type="journal article" date="2021" name="IMA Fungus">
        <title>Genomic characterization of three marine fungi, including Emericellopsis atlantica sp. nov. with signatures of a generalist lifestyle and marine biomass degradation.</title>
        <authorList>
            <person name="Hagestad O.C."/>
            <person name="Hou L."/>
            <person name="Andersen J.H."/>
            <person name="Hansen E.H."/>
            <person name="Altermark B."/>
            <person name="Li C."/>
            <person name="Kuhnert E."/>
            <person name="Cox R.J."/>
            <person name="Crous P.W."/>
            <person name="Spatafora J.W."/>
            <person name="Lail K."/>
            <person name="Amirebrahimi M."/>
            <person name="Lipzen A."/>
            <person name="Pangilinan J."/>
            <person name="Andreopoulos W."/>
            <person name="Hayes R.D."/>
            <person name="Ng V."/>
            <person name="Grigoriev I.V."/>
            <person name="Jackson S.A."/>
            <person name="Sutton T.D.S."/>
            <person name="Dobson A.D.W."/>
            <person name="Rama T."/>
        </authorList>
    </citation>
    <scope>NUCLEOTIDE SEQUENCE</scope>
    <source>
        <strain evidence="25">TS7</strain>
    </source>
</reference>